<dbReference type="EMBL" id="UZAH01032453">
    <property type="protein sequence ID" value="VDP21883.1"/>
    <property type="molecule type" value="Genomic_DNA"/>
</dbReference>
<gene>
    <name evidence="2" type="ORF">HPBE_LOCUS20796</name>
</gene>
<dbReference type="Gene3D" id="4.10.60.10">
    <property type="entry name" value="Zinc finger, CCHC-type"/>
    <property type="match status" value="1"/>
</dbReference>
<feature type="non-terminal residue" evidence="2">
    <location>
        <position position="541"/>
    </location>
</feature>
<sequence>MHKFHVRIQKAATEKRFKTRNQDGFEWSLSHWLDAIEEAIAQEEQLKEIISTESEQRQKFSSPKYKWNGAMGCECCGQKGHKWNTCPRIPSPSARRTFLVESKRCLNCGSTSHRVSSCSSGSCRKCEGKHHTAICSKGATALPERETRLTTGPPPPREFRPRISSYKKAEKSTKQPHGQSRQHLITVEAPKVEPESDAVVLHMNENQHYVQGNRKKVILLAGSARVYDSEKNARDVTTLLDTGSELSFIDEHLAQDLELSAVGRTSLLISTFGSSKPCSRECEIISLKLCDIEGVEHDVNLYKSDFITGPIEQADLEQGDLDFIGSQEITLSLPMKRQVLQPQILLGTPDTTLIPTKFGYIISGRQMSHAAHPSSVLTLVNSGSEKELWDRYWSLESSGTDEYTGSQRTELQLLNEKVLQDFKRTIQRREDGYYVRLPWKDKNPVLPDNKLIALKRLEKLLEMYSADVETLRQYDSIFHEQQEKGIIEEVPPQRSQEGNVIHYLPHQAIITPLKETTKMRIVFDASAHYKNCPSLNDVLHQ</sequence>
<protein>
    <submittedName>
        <fullName evidence="2">Uncharacterized protein</fullName>
    </submittedName>
</protein>
<dbReference type="PANTHER" id="PTHR47331:SF1">
    <property type="entry name" value="GAG-LIKE PROTEIN"/>
    <property type="match status" value="1"/>
</dbReference>
<dbReference type="AlphaFoldDB" id="A0A3P8FI52"/>
<name>A0A3P8FI52_HELPZ</name>
<dbReference type="PANTHER" id="PTHR47331">
    <property type="entry name" value="PHD-TYPE DOMAIN-CONTAINING PROTEIN"/>
    <property type="match status" value="1"/>
</dbReference>
<organism evidence="2">
    <name type="scientific">Heligmosomoides polygyrus</name>
    <name type="common">Parasitic roundworm</name>
    <dbReference type="NCBI Taxonomy" id="6339"/>
    <lineage>
        <taxon>Eukaryota</taxon>
        <taxon>Metazoa</taxon>
        <taxon>Ecdysozoa</taxon>
        <taxon>Nematoda</taxon>
        <taxon>Chromadorea</taxon>
        <taxon>Rhabditida</taxon>
        <taxon>Rhabditina</taxon>
        <taxon>Rhabditomorpha</taxon>
        <taxon>Strongyloidea</taxon>
        <taxon>Heligmosomidae</taxon>
        <taxon>Heligmosomoides</taxon>
    </lineage>
</organism>
<accession>A0A3P8FI52</accession>
<feature type="region of interest" description="Disordered" evidence="1">
    <location>
        <begin position="145"/>
        <end position="183"/>
    </location>
</feature>
<evidence type="ECO:0000313" key="2">
    <source>
        <dbReference type="EMBL" id="VDP21883.1"/>
    </source>
</evidence>
<dbReference type="OrthoDB" id="5864896at2759"/>
<feature type="compositionally biased region" description="Basic and acidic residues" evidence="1">
    <location>
        <begin position="157"/>
        <end position="173"/>
    </location>
</feature>
<evidence type="ECO:0000256" key="1">
    <source>
        <dbReference type="SAM" id="MobiDB-lite"/>
    </source>
</evidence>
<reference evidence="2" key="1">
    <citation type="submission" date="2018-11" db="EMBL/GenBank/DDBJ databases">
        <authorList>
            <consortium name="Pathogen Informatics"/>
        </authorList>
    </citation>
    <scope>NUCLEOTIDE SEQUENCE [LARGE SCALE GENOMIC DNA]</scope>
</reference>
<proteinExistence type="predicted"/>